<gene>
    <name evidence="2" type="ORF">BGZ65_001285</name>
</gene>
<evidence type="ECO:0000256" key="1">
    <source>
        <dbReference type="SAM" id="MobiDB-lite"/>
    </source>
</evidence>
<accession>A0A9P6SU75</accession>
<organism evidence="2 3">
    <name type="scientific">Modicella reniformis</name>
    <dbReference type="NCBI Taxonomy" id="1440133"/>
    <lineage>
        <taxon>Eukaryota</taxon>
        <taxon>Fungi</taxon>
        <taxon>Fungi incertae sedis</taxon>
        <taxon>Mucoromycota</taxon>
        <taxon>Mortierellomycotina</taxon>
        <taxon>Mortierellomycetes</taxon>
        <taxon>Mortierellales</taxon>
        <taxon>Mortierellaceae</taxon>
        <taxon>Modicella</taxon>
    </lineage>
</organism>
<comment type="caution">
    <text evidence="2">The sequence shown here is derived from an EMBL/GenBank/DDBJ whole genome shotgun (WGS) entry which is preliminary data.</text>
</comment>
<name>A0A9P6SU75_9FUNG</name>
<evidence type="ECO:0000313" key="2">
    <source>
        <dbReference type="EMBL" id="KAG0003876.1"/>
    </source>
</evidence>
<keyword evidence="3" id="KW-1185">Reference proteome</keyword>
<dbReference type="OrthoDB" id="2275149at2759"/>
<evidence type="ECO:0000313" key="3">
    <source>
        <dbReference type="Proteomes" id="UP000749646"/>
    </source>
</evidence>
<protein>
    <submittedName>
        <fullName evidence="2">Uncharacterized protein</fullName>
    </submittedName>
</protein>
<feature type="compositionally biased region" description="Acidic residues" evidence="1">
    <location>
        <begin position="83"/>
        <end position="95"/>
    </location>
</feature>
<feature type="region of interest" description="Disordered" evidence="1">
    <location>
        <begin position="71"/>
        <end position="111"/>
    </location>
</feature>
<dbReference type="EMBL" id="JAAAHW010000312">
    <property type="protein sequence ID" value="KAG0003876.1"/>
    <property type="molecule type" value="Genomic_DNA"/>
</dbReference>
<dbReference type="AlphaFoldDB" id="A0A9P6SU75"/>
<reference evidence="2" key="1">
    <citation type="journal article" date="2020" name="Fungal Divers.">
        <title>Resolving the Mortierellaceae phylogeny through synthesis of multi-gene phylogenetics and phylogenomics.</title>
        <authorList>
            <person name="Vandepol N."/>
            <person name="Liber J."/>
            <person name="Desiro A."/>
            <person name="Na H."/>
            <person name="Kennedy M."/>
            <person name="Barry K."/>
            <person name="Grigoriev I.V."/>
            <person name="Miller A.N."/>
            <person name="O'Donnell K."/>
            <person name="Stajich J.E."/>
            <person name="Bonito G."/>
        </authorList>
    </citation>
    <scope>NUCLEOTIDE SEQUENCE</scope>
    <source>
        <strain evidence="2">MES-2147</strain>
    </source>
</reference>
<proteinExistence type="predicted"/>
<dbReference type="Proteomes" id="UP000749646">
    <property type="component" value="Unassembled WGS sequence"/>
</dbReference>
<sequence>MPPLKWLFSKTDLSGRPARWQMILADFNIVIKTKPGGRNENTEGMSHVTVKSVSVSGMSQQAHINAGHRVDENVTTSNPENTFDNEFDEDFSDNEDIPKGNETEELTLAGL</sequence>